<proteinExistence type="predicted"/>
<dbReference type="PANTHER" id="PTHR32098">
    <property type="entry name" value="LYCOPENE BETA/EPSILON CYCLASE PROTEIN"/>
    <property type="match status" value="1"/>
</dbReference>
<evidence type="ECO:0000313" key="1">
    <source>
        <dbReference type="EMBL" id="EPS63553.1"/>
    </source>
</evidence>
<dbReference type="EMBL" id="AUSU01005410">
    <property type="protein sequence ID" value="EPS63553.1"/>
    <property type="molecule type" value="Genomic_DNA"/>
</dbReference>
<reference evidence="1 2" key="1">
    <citation type="journal article" date="2013" name="BMC Genomics">
        <title>The miniature genome of a carnivorous plant Genlisea aurea contains a low number of genes and short non-coding sequences.</title>
        <authorList>
            <person name="Leushkin E.V."/>
            <person name="Sutormin R.A."/>
            <person name="Nabieva E.R."/>
            <person name="Penin A.A."/>
            <person name="Kondrashov A.S."/>
            <person name="Logacheva M.D."/>
        </authorList>
    </citation>
    <scope>NUCLEOTIDE SEQUENCE [LARGE SCALE GENOMIC DNA]</scope>
</reference>
<organism evidence="1 2">
    <name type="scientific">Genlisea aurea</name>
    <dbReference type="NCBI Taxonomy" id="192259"/>
    <lineage>
        <taxon>Eukaryota</taxon>
        <taxon>Viridiplantae</taxon>
        <taxon>Streptophyta</taxon>
        <taxon>Embryophyta</taxon>
        <taxon>Tracheophyta</taxon>
        <taxon>Spermatophyta</taxon>
        <taxon>Magnoliopsida</taxon>
        <taxon>eudicotyledons</taxon>
        <taxon>Gunneridae</taxon>
        <taxon>Pentapetalae</taxon>
        <taxon>asterids</taxon>
        <taxon>lamiids</taxon>
        <taxon>Lamiales</taxon>
        <taxon>Lentibulariaceae</taxon>
        <taxon>Genlisea</taxon>
    </lineage>
</organism>
<evidence type="ECO:0000313" key="2">
    <source>
        <dbReference type="Proteomes" id="UP000015453"/>
    </source>
</evidence>
<keyword evidence="2" id="KW-1185">Reference proteome</keyword>
<feature type="non-terminal residue" evidence="1">
    <location>
        <position position="1"/>
    </location>
</feature>
<dbReference type="Proteomes" id="UP000015453">
    <property type="component" value="Unassembled WGS sequence"/>
</dbReference>
<comment type="caution">
    <text evidence="1">The sequence shown here is derived from an EMBL/GenBank/DDBJ whole genome shotgun (WGS) entry which is preliminary data.</text>
</comment>
<dbReference type="PANTHER" id="PTHR32098:SF5">
    <property type="entry name" value="LYCOPENE BETA_EPSILON CYCLASE PROTEIN"/>
    <property type="match status" value="1"/>
</dbReference>
<gene>
    <name evidence="1" type="ORF">M569_11232</name>
</gene>
<dbReference type="OrthoDB" id="1684306at2759"/>
<dbReference type="AlphaFoldDB" id="S8DL21"/>
<sequence>KLGDRVLRPFLQDVIRFEPLVKTLGTVMLTKPLLIPSIFKQVGFPVLVDWSGHFVMLGWYTFLSLYIDPLIQPLLRRFPAKRKFEWKRKLEAWKYGAGLDYKFTHDNTEHPPV</sequence>
<protein>
    <submittedName>
        <fullName evidence="1">Uncharacterized protein</fullName>
    </submittedName>
</protein>
<accession>S8DL21</accession>
<name>S8DL21_9LAMI</name>